<keyword evidence="2" id="KW-1185">Reference proteome</keyword>
<reference evidence="1 2" key="1">
    <citation type="submission" date="2024-09" db="EMBL/GenBank/DDBJ databases">
        <authorList>
            <person name="Sun Q."/>
            <person name="Mori K."/>
        </authorList>
    </citation>
    <scope>NUCLEOTIDE SEQUENCE [LARGE SCALE GENOMIC DNA]</scope>
    <source>
        <strain evidence="1 2">CECT 7955</strain>
    </source>
</reference>
<evidence type="ECO:0000313" key="1">
    <source>
        <dbReference type="EMBL" id="MFB9096005.1"/>
    </source>
</evidence>
<dbReference type="EMBL" id="JBHMEY010000012">
    <property type="protein sequence ID" value="MFB9096005.1"/>
    <property type="molecule type" value="Genomic_DNA"/>
</dbReference>
<protein>
    <recommendedName>
        <fullName evidence="3">Immunity protein 35</fullName>
    </recommendedName>
</protein>
<dbReference type="Proteomes" id="UP001589607">
    <property type="component" value="Unassembled WGS sequence"/>
</dbReference>
<dbReference type="RefSeq" id="WP_236457378.1">
    <property type="nucleotide sequence ID" value="NZ_CBCSGE010000006.1"/>
</dbReference>
<organism evidence="1 2">
    <name type="scientific">Flavobacterium jumunjinense</name>
    <dbReference type="NCBI Taxonomy" id="998845"/>
    <lineage>
        <taxon>Bacteria</taxon>
        <taxon>Pseudomonadati</taxon>
        <taxon>Bacteroidota</taxon>
        <taxon>Flavobacteriia</taxon>
        <taxon>Flavobacteriales</taxon>
        <taxon>Flavobacteriaceae</taxon>
        <taxon>Flavobacterium</taxon>
    </lineage>
</organism>
<comment type="caution">
    <text evidence="1">The sequence shown here is derived from an EMBL/GenBank/DDBJ whole genome shotgun (WGS) entry which is preliminary data.</text>
</comment>
<evidence type="ECO:0000313" key="2">
    <source>
        <dbReference type="Proteomes" id="UP001589607"/>
    </source>
</evidence>
<evidence type="ECO:0008006" key="3">
    <source>
        <dbReference type="Google" id="ProtNLM"/>
    </source>
</evidence>
<accession>A0ABV5GKW1</accession>
<sequence>MTAKKLAEKYITDLNIPEMKLREIEDTPNYYCFSYFHPTETYVGQGWIFIKKSDERFFIYGSGNNNPKTDFLEKIELEKIARKTFPEFDIRKSYDIEINRILRKMSFIEKLLELDLVYTTPEIVGSDIFRIPKPYTQKLFEKRLSQLPCEFTNVPAEKISDILSLNREKKVVEFTISEHIEAIKVNRAERATNADLQTSW</sequence>
<proteinExistence type="predicted"/>
<name>A0ABV5GKW1_9FLAO</name>
<gene>
    <name evidence="1" type="ORF">ACFFVF_05715</name>
</gene>